<sequence>MASITIRNLDPAVKEALRVKAAREGHSMEEEVRLQLAIAVQSNFLSVSLSSARSQAAQQASAPVAQSLSGKTVLLVIGGSIAAYKALDLIRRLRERGARVRVVMTQAACAFITPLVAGALAGGHVFTELFSREDEHDVGHIRLAREADMVLVAPCTADRLAKMAAGQGNDLAGAVLLATRGPVLVAPAMNPAMWAHPATQANGQVLAARGVRFIGPEGGEMAESDETGEGRMSEPLAIVAAVEALLVMPAQHVLAGKHIIVTAGPTHEALDPVRYFANRSSGRQGYAIAAALARLGAQVTLISGPVTLAPPAGVNTVHVESACDMRDAVLAALPAAAAVFVAAVADWRAETRAVNKIKKQAGQESITLSMVETPDILAGIGHSKQRPQLVVGFAAETAELEKHAKAKLARKGADWIVANDVSIQPDGSGVMGGANNRVTLLSRDRVEHWPRMSKEQVAERLSQRIADYLHGK</sequence>
<evidence type="ECO:0000313" key="8">
    <source>
        <dbReference type="EMBL" id="AQS40829.1"/>
    </source>
</evidence>
<feature type="domain" description="DNA/pantothenate metabolism flavoprotein C-terminal" evidence="6">
    <location>
        <begin position="254"/>
        <end position="467"/>
    </location>
</feature>
<dbReference type="PANTHER" id="PTHR14359">
    <property type="entry name" value="HOMO-OLIGOMERIC FLAVIN CONTAINING CYS DECARBOXYLASE FAMILY"/>
    <property type="match status" value="1"/>
</dbReference>
<dbReference type="InterPro" id="IPR005252">
    <property type="entry name" value="CoaBC"/>
</dbReference>
<dbReference type="InterPro" id="IPR010985">
    <property type="entry name" value="Ribbon_hlx_hlx"/>
</dbReference>
<dbReference type="UniPathway" id="UPA00241">
    <property type="reaction ID" value="UER00353"/>
</dbReference>
<comment type="similarity">
    <text evidence="3 4">In the C-terminal section; belongs to the PPC synthetase family.</text>
</comment>
<dbReference type="InterPro" id="IPR013321">
    <property type="entry name" value="Arc_rbn_hlx_hlx"/>
</dbReference>
<feature type="region of interest" description="Phosphopantothenate--cysteine ligase" evidence="3">
    <location>
        <begin position="259"/>
        <end position="472"/>
    </location>
</feature>
<dbReference type="EC" id="4.1.1.36" evidence="3"/>
<dbReference type="NCBIfam" id="TIGR00521">
    <property type="entry name" value="coaBC_dfp"/>
    <property type="match status" value="1"/>
</dbReference>
<evidence type="ECO:0000259" key="5">
    <source>
        <dbReference type="Pfam" id="PF02441"/>
    </source>
</evidence>
<evidence type="ECO:0000256" key="3">
    <source>
        <dbReference type="HAMAP-Rule" id="MF_02225"/>
    </source>
</evidence>
<evidence type="ECO:0000256" key="2">
    <source>
        <dbReference type="ARBA" id="ARBA00023239"/>
    </source>
</evidence>
<dbReference type="Gene3D" id="3.40.50.10300">
    <property type="entry name" value="CoaB-like"/>
    <property type="match status" value="1"/>
</dbReference>
<evidence type="ECO:0000256" key="4">
    <source>
        <dbReference type="RuleBase" id="RU364078"/>
    </source>
</evidence>
<dbReference type="EMBL" id="CP017315">
    <property type="protein sequence ID" value="AQS40829.1"/>
    <property type="molecule type" value="Genomic_DNA"/>
</dbReference>
<comment type="catalytic activity">
    <reaction evidence="3 4">
        <text>(R)-4'-phosphopantothenate + L-cysteine + CTP = N-[(R)-4-phosphopantothenoyl]-L-cysteine + CMP + diphosphate + H(+)</text>
        <dbReference type="Rhea" id="RHEA:19397"/>
        <dbReference type="ChEBI" id="CHEBI:10986"/>
        <dbReference type="ChEBI" id="CHEBI:15378"/>
        <dbReference type="ChEBI" id="CHEBI:33019"/>
        <dbReference type="ChEBI" id="CHEBI:35235"/>
        <dbReference type="ChEBI" id="CHEBI:37563"/>
        <dbReference type="ChEBI" id="CHEBI:59458"/>
        <dbReference type="ChEBI" id="CHEBI:60377"/>
        <dbReference type="EC" id="6.3.2.5"/>
    </reaction>
</comment>
<dbReference type="Pfam" id="PF04127">
    <property type="entry name" value="DFP"/>
    <property type="match status" value="1"/>
</dbReference>
<dbReference type="SUPFAM" id="SSF47598">
    <property type="entry name" value="Ribbon-helix-helix"/>
    <property type="match status" value="1"/>
</dbReference>
<comment type="function">
    <text evidence="3">Catalyzes two sequential steps in the biosynthesis of coenzyme A. In the first step cysteine is conjugated to 4'-phosphopantothenate to form 4-phosphopantothenoylcysteine. In the second step the latter compound is decarboxylated to form 4'-phosphopantotheine.</text>
</comment>
<feature type="binding site" evidence="3">
    <location>
        <position position="346"/>
    </location>
    <ligand>
        <name>CTP</name>
        <dbReference type="ChEBI" id="CHEBI:37563"/>
    </ligand>
</feature>
<dbReference type="InterPro" id="IPR007085">
    <property type="entry name" value="DNA/pantothenate-metab_flavo_C"/>
</dbReference>
<keyword evidence="3" id="KW-0479">Metal-binding</keyword>
<dbReference type="KEGG" id="thd:BHV28_01030"/>
<evidence type="ECO:0000313" key="9">
    <source>
        <dbReference type="Proteomes" id="UP000188912"/>
    </source>
</evidence>
<evidence type="ECO:0000256" key="1">
    <source>
        <dbReference type="ARBA" id="ARBA00022793"/>
    </source>
</evidence>
<keyword evidence="3" id="KW-0511">Multifunctional enzyme</keyword>
<reference evidence="8 9" key="2">
    <citation type="journal article" date="2016" name="Sci. Rep.">
        <title>The genome of Rhizobiales bacteria in predatory ants reveals urease gene functions but no genes for nitrogen fixation.</title>
        <authorList>
            <person name="Neuvonen M.M."/>
            <person name="Tamarit D."/>
            <person name="Naslund K."/>
            <person name="Liebig J."/>
            <person name="Feldhaar H."/>
            <person name="Moran N.A."/>
            <person name="Guy L."/>
            <person name="Andersson S.G."/>
        </authorList>
    </citation>
    <scope>NUCLEOTIDE SEQUENCE [LARGE SCALE GENOMIC DNA]</scope>
    <source>
        <strain evidence="8 9">Hsal</strain>
    </source>
</reference>
<feature type="region of interest" description="Phosphopantothenoylcysteine decarboxylase" evidence="3">
    <location>
        <begin position="1"/>
        <end position="258"/>
    </location>
</feature>
<reference evidence="8 9" key="1">
    <citation type="journal article" date="2010" name="Science">
        <title>Genomic comparison of the ants Camponotus floridanus and Harpegnathos saltator.</title>
        <authorList>
            <person name="Bonasio R."/>
            <person name="Zhang G."/>
            <person name="Ye C."/>
            <person name="Mutti N.S."/>
            <person name="Fang X."/>
            <person name="Qin N."/>
            <person name="Donahue G."/>
            <person name="Yang P."/>
            <person name="Li Q."/>
            <person name="Li C."/>
            <person name="Zhang P."/>
            <person name="Huang Z."/>
            <person name="Berger S.L."/>
            <person name="Reinberg D."/>
            <person name="Wang J."/>
            <person name="Liebig J."/>
        </authorList>
    </citation>
    <scope>NUCLEOTIDE SEQUENCE [LARGE SCALE GENOMIC DNA]</scope>
    <source>
        <strain evidence="8 9">Hsal</strain>
    </source>
</reference>
<comment type="cofactor">
    <cofactor evidence="3">
        <name>Mg(2+)</name>
        <dbReference type="ChEBI" id="CHEBI:18420"/>
    </cofactor>
</comment>
<dbReference type="GO" id="GO:0010181">
    <property type="term" value="F:FMN binding"/>
    <property type="evidence" value="ECO:0007669"/>
    <property type="project" value="UniProtKB-UniRule"/>
</dbReference>
<comment type="catalytic activity">
    <reaction evidence="3 4">
        <text>N-[(R)-4-phosphopantothenoyl]-L-cysteine + H(+) = (R)-4'-phosphopantetheine + CO2</text>
        <dbReference type="Rhea" id="RHEA:16793"/>
        <dbReference type="ChEBI" id="CHEBI:15378"/>
        <dbReference type="ChEBI" id="CHEBI:16526"/>
        <dbReference type="ChEBI" id="CHEBI:59458"/>
        <dbReference type="ChEBI" id="CHEBI:61723"/>
        <dbReference type="EC" id="4.1.1.36"/>
    </reaction>
</comment>
<evidence type="ECO:0000259" key="7">
    <source>
        <dbReference type="Pfam" id="PF22513"/>
    </source>
</evidence>
<dbReference type="GO" id="GO:0015941">
    <property type="term" value="P:pantothenate catabolic process"/>
    <property type="evidence" value="ECO:0007669"/>
    <property type="project" value="InterPro"/>
</dbReference>
<dbReference type="GO" id="GO:0071513">
    <property type="term" value="C:phosphopantothenoylcysteine decarboxylase complex"/>
    <property type="evidence" value="ECO:0007669"/>
    <property type="project" value="TreeGrafter"/>
</dbReference>
<dbReference type="AlphaFoldDB" id="A0A1U9JSJ6"/>
<keyword evidence="3 4" id="KW-0288">FMN</keyword>
<keyword evidence="3 4" id="KW-0436">Ligase</keyword>
<protein>
    <recommendedName>
        <fullName evidence="3">Coenzyme A biosynthesis bifunctional protein CoaBC</fullName>
    </recommendedName>
    <alternativeName>
        <fullName evidence="3">DNA/pantothenate metabolism flavoprotein</fullName>
    </alternativeName>
    <alternativeName>
        <fullName evidence="3">Phosphopantothenoylcysteine synthetase/decarboxylase</fullName>
        <shortName evidence="3">PPCS-PPCDC</shortName>
    </alternativeName>
    <domain>
        <recommendedName>
            <fullName evidence="3">Phosphopantothenoylcysteine decarboxylase</fullName>
            <shortName evidence="3">PPC decarboxylase</shortName>
            <shortName evidence="3">PPC-DC</shortName>
            <ecNumber evidence="3">4.1.1.36</ecNumber>
        </recommendedName>
        <alternativeName>
            <fullName evidence="3">CoaC</fullName>
        </alternativeName>
    </domain>
    <domain>
        <recommendedName>
            <fullName evidence="3">Phosphopantothenate--cysteine ligase</fullName>
            <ecNumber evidence="3">6.3.2.5</ecNumber>
        </recommendedName>
        <alternativeName>
            <fullName evidence="3">CoaB</fullName>
        </alternativeName>
        <alternativeName>
            <fullName evidence="3">Phosphopantothenoylcysteine synthetase</fullName>
            <shortName evidence="3">PPC synthetase</shortName>
            <shortName evidence="3">PPC-S</shortName>
        </alternativeName>
    </domain>
</protein>
<keyword evidence="1 3" id="KW-0210">Decarboxylase</keyword>
<feature type="binding site" evidence="3">
    <location>
        <begin position="374"/>
        <end position="377"/>
    </location>
    <ligand>
        <name>CTP</name>
        <dbReference type="ChEBI" id="CHEBI:37563"/>
    </ligand>
</feature>
<comment type="pathway">
    <text evidence="3 4">Cofactor biosynthesis; coenzyme A biosynthesis; CoA from (R)-pantothenate: step 3/5.</text>
</comment>
<feature type="binding site" evidence="3">
    <location>
        <position position="407"/>
    </location>
    <ligand>
        <name>CTP</name>
        <dbReference type="ChEBI" id="CHEBI:37563"/>
    </ligand>
</feature>
<dbReference type="Pfam" id="PF22513">
    <property type="entry name" value="FitA-like_RHH"/>
    <property type="match status" value="1"/>
</dbReference>
<keyword evidence="2 3" id="KW-0456">Lyase</keyword>
<dbReference type="GO" id="GO:0004633">
    <property type="term" value="F:phosphopantothenoylcysteine decarboxylase activity"/>
    <property type="evidence" value="ECO:0007669"/>
    <property type="project" value="UniProtKB-UniRule"/>
</dbReference>
<accession>A0A1U9JSJ6</accession>
<dbReference type="STRING" id="1902579.BHV28_01030"/>
<comment type="cofactor">
    <cofactor evidence="3">
        <name>FMN</name>
        <dbReference type="ChEBI" id="CHEBI:58210"/>
    </cofactor>
    <text evidence="3">Binds 1 FMN per subunit.</text>
</comment>
<dbReference type="EC" id="6.3.2.5" evidence="3"/>
<feature type="binding site" evidence="3">
    <location>
        <position position="393"/>
    </location>
    <ligand>
        <name>CTP</name>
        <dbReference type="ChEBI" id="CHEBI:37563"/>
    </ligand>
</feature>
<dbReference type="Proteomes" id="UP000188912">
    <property type="component" value="Chromosome"/>
</dbReference>
<dbReference type="GO" id="GO:0015937">
    <property type="term" value="P:coenzyme A biosynthetic process"/>
    <property type="evidence" value="ECO:0007669"/>
    <property type="project" value="UniProtKB-UniRule"/>
</dbReference>
<dbReference type="Gene3D" id="1.10.1220.10">
    <property type="entry name" value="Met repressor-like"/>
    <property type="match status" value="1"/>
</dbReference>
<dbReference type="SUPFAM" id="SSF102645">
    <property type="entry name" value="CoaB-like"/>
    <property type="match status" value="1"/>
</dbReference>
<evidence type="ECO:0000259" key="6">
    <source>
        <dbReference type="Pfam" id="PF04127"/>
    </source>
</evidence>
<comment type="similarity">
    <text evidence="3 4">In the N-terminal section; belongs to the HFCD (homo-oligomeric flavin containing Cys decarboxylase) superfamily.</text>
</comment>
<dbReference type="InterPro" id="IPR036551">
    <property type="entry name" value="Flavin_trans-like"/>
</dbReference>
<dbReference type="PANTHER" id="PTHR14359:SF6">
    <property type="entry name" value="PHOSPHOPANTOTHENOYLCYSTEINE DECARBOXYLASE"/>
    <property type="match status" value="1"/>
</dbReference>
<comment type="function">
    <text evidence="4">Catalyzes two steps in the biosynthesis of coenzyme A. In the first step cysteine is conjugated to 4'-phosphopantothenate to form 4-phosphopantothenoylcysteine, in the latter compound is decarboxylated to form 4'-phosphopantotheine.</text>
</comment>
<dbReference type="InterPro" id="IPR035929">
    <property type="entry name" value="CoaB-like_sf"/>
</dbReference>
<proteinExistence type="inferred from homology"/>
<dbReference type="InterPro" id="IPR053853">
    <property type="entry name" value="FitA-like_RHH"/>
</dbReference>
<dbReference type="HAMAP" id="MF_02225">
    <property type="entry name" value="CoaBC"/>
    <property type="match status" value="1"/>
</dbReference>
<organism evidence="8 9">
    <name type="scientific">Candidatus Tokpelaia hoelldobleri</name>
    <dbReference type="NCBI Taxonomy" id="1902579"/>
    <lineage>
        <taxon>Bacteria</taxon>
        <taxon>Pseudomonadati</taxon>
        <taxon>Pseudomonadota</taxon>
        <taxon>Alphaproteobacteria</taxon>
        <taxon>Hyphomicrobiales</taxon>
        <taxon>Candidatus Tokpelaia</taxon>
    </lineage>
</organism>
<dbReference type="Gene3D" id="3.40.50.1950">
    <property type="entry name" value="Flavin prenyltransferase-like"/>
    <property type="match status" value="1"/>
</dbReference>
<dbReference type="GO" id="GO:0046872">
    <property type="term" value="F:metal ion binding"/>
    <property type="evidence" value="ECO:0007669"/>
    <property type="project" value="UniProtKB-KW"/>
</dbReference>
<feature type="binding site" evidence="3">
    <location>
        <position position="411"/>
    </location>
    <ligand>
        <name>CTP</name>
        <dbReference type="ChEBI" id="CHEBI:37563"/>
    </ligand>
</feature>
<keyword evidence="3 4" id="KW-0285">Flavoprotein</keyword>
<dbReference type="Pfam" id="PF02441">
    <property type="entry name" value="Flavoprotein"/>
    <property type="match status" value="1"/>
</dbReference>
<keyword evidence="9" id="KW-1185">Reference proteome</keyword>
<dbReference type="GO" id="GO:0004632">
    <property type="term" value="F:phosphopantothenate--cysteine ligase activity"/>
    <property type="evidence" value="ECO:0007669"/>
    <property type="project" value="UniProtKB-UniRule"/>
</dbReference>
<name>A0A1U9JSJ6_9HYPH</name>
<gene>
    <name evidence="3" type="primary">coaBC</name>
    <name evidence="8" type="ORF">BHV28_01030</name>
</gene>
<feature type="binding site" evidence="3">
    <location>
        <position position="356"/>
    </location>
    <ligand>
        <name>CTP</name>
        <dbReference type="ChEBI" id="CHEBI:37563"/>
    </ligand>
</feature>
<dbReference type="SUPFAM" id="SSF52507">
    <property type="entry name" value="Homo-oligomeric flavin-containing Cys decarboxylases, HFCD"/>
    <property type="match status" value="1"/>
</dbReference>
<feature type="domain" description="Flavoprotein" evidence="5">
    <location>
        <begin position="71"/>
        <end position="243"/>
    </location>
</feature>
<keyword evidence="3" id="KW-0460">Magnesium</keyword>
<comment type="pathway">
    <text evidence="3 4">Cofactor biosynthesis; coenzyme A biosynthesis; CoA from (R)-pantothenate: step 2/5.</text>
</comment>
<dbReference type="InterPro" id="IPR003382">
    <property type="entry name" value="Flavoprotein"/>
</dbReference>
<dbReference type="GO" id="GO:0006355">
    <property type="term" value="P:regulation of DNA-templated transcription"/>
    <property type="evidence" value="ECO:0007669"/>
    <property type="project" value="InterPro"/>
</dbReference>
<feature type="domain" description="Antitoxin FitA-like ribbon-helix-helix" evidence="7">
    <location>
        <begin position="2"/>
        <end position="40"/>
    </location>
</feature>
<comment type="caution">
    <text evidence="3">Lacks conserved residue(s) required for the propagation of feature annotation.</text>
</comment>